<dbReference type="PROSITE" id="PS51257">
    <property type="entry name" value="PROKAR_LIPOPROTEIN"/>
    <property type="match status" value="1"/>
</dbReference>
<reference evidence="2 3" key="1">
    <citation type="submission" date="2019-04" db="EMBL/GenBank/DDBJ databases">
        <authorList>
            <person name="Van Vliet M D."/>
        </authorList>
    </citation>
    <scope>NUCLEOTIDE SEQUENCE [LARGE SCALE GENOMIC DNA]</scope>
    <source>
        <strain evidence="2 3">F21</strain>
    </source>
</reference>
<dbReference type="AlphaFoldDB" id="A0A6C2UKA9"/>
<proteinExistence type="predicted"/>
<evidence type="ECO:0000259" key="1">
    <source>
        <dbReference type="Pfam" id="PF13590"/>
    </source>
</evidence>
<dbReference type="Proteomes" id="UP000346198">
    <property type="component" value="Unassembled WGS sequence"/>
</dbReference>
<dbReference type="InterPro" id="IPR025411">
    <property type="entry name" value="DUF4136"/>
</dbReference>
<keyword evidence="3" id="KW-1185">Reference proteome</keyword>
<evidence type="ECO:0000313" key="2">
    <source>
        <dbReference type="EMBL" id="VGO19841.1"/>
    </source>
</evidence>
<organism evidence="2 3">
    <name type="scientific">Pontiella sulfatireligans</name>
    <dbReference type="NCBI Taxonomy" id="2750658"/>
    <lineage>
        <taxon>Bacteria</taxon>
        <taxon>Pseudomonadati</taxon>
        <taxon>Kiritimatiellota</taxon>
        <taxon>Kiritimatiellia</taxon>
        <taxon>Kiritimatiellales</taxon>
        <taxon>Pontiellaceae</taxon>
        <taxon>Pontiella</taxon>
    </lineage>
</organism>
<accession>A0A6C2UKA9</accession>
<evidence type="ECO:0000313" key="3">
    <source>
        <dbReference type="Proteomes" id="UP000346198"/>
    </source>
</evidence>
<dbReference type="Gene3D" id="3.30.160.670">
    <property type="match status" value="1"/>
</dbReference>
<dbReference type="RefSeq" id="WP_168433168.1">
    <property type="nucleotide sequence ID" value="NZ_CAAHFH010000001.1"/>
</dbReference>
<sequence>MKSSFNCAIIASACMLTGCSSLKVTSSSTPGYDFTAIKTYEWVECPEEITKEHHLYINENFKKSLNNELSARGLKQVLDTTEAEVQTTYYITLAEHEEYTGPSSAEESTVTSGFSFNSQNKSWNLKEQESGLNAYTVEIGTLTMLLYDAKSDELVWEGAIKGKIDRTKPLEKQTERIVLYCHELMKHFPAAIK</sequence>
<dbReference type="Pfam" id="PF13590">
    <property type="entry name" value="DUF4136"/>
    <property type="match status" value="1"/>
</dbReference>
<dbReference type="EMBL" id="CAAHFH010000001">
    <property type="protein sequence ID" value="VGO19841.1"/>
    <property type="molecule type" value="Genomic_DNA"/>
</dbReference>
<name>A0A6C2UKA9_9BACT</name>
<feature type="domain" description="DUF4136" evidence="1">
    <location>
        <begin position="26"/>
        <end position="189"/>
    </location>
</feature>
<protein>
    <recommendedName>
        <fullName evidence="1">DUF4136 domain-containing protein</fullName>
    </recommendedName>
</protein>
<gene>
    <name evidence="2" type="ORF">SCARR_01901</name>
</gene>